<evidence type="ECO:0000256" key="1">
    <source>
        <dbReference type="ARBA" id="ARBA00001966"/>
    </source>
</evidence>
<dbReference type="PROSITE" id="PS51918">
    <property type="entry name" value="RADICAL_SAM"/>
    <property type="match status" value="1"/>
</dbReference>
<comment type="cofactor">
    <cofactor evidence="1">
        <name>[4Fe-4S] cluster</name>
        <dbReference type="ChEBI" id="CHEBI:49883"/>
    </cofactor>
</comment>
<keyword evidence="3" id="KW-0949">S-adenosyl-L-methionine</keyword>
<dbReference type="PANTHER" id="PTHR43273">
    <property type="entry name" value="ANAEROBIC SULFATASE-MATURATING ENZYME HOMOLOG ASLB-RELATED"/>
    <property type="match status" value="1"/>
</dbReference>
<evidence type="ECO:0000256" key="5">
    <source>
        <dbReference type="ARBA" id="ARBA00023004"/>
    </source>
</evidence>
<dbReference type="SUPFAM" id="SSF102114">
    <property type="entry name" value="Radical SAM enzymes"/>
    <property type="match status" value="1"/>
</dbReference>
<dbReference type="PANTHER" id="PTHR43273:SF3">
    <property type="entry name" value="ANAEROBIC SULFATASE-MATURATING ENZYME HOMOLOG ASLB-RELATED"/>
    <property type="match status" value="1"/>
</dbReference>
<accession>A0A9X2MDT3</accession>
<dbReference type="SFLD" id="SFLDG01067">
    <property type="entry name" value="SPASM/twitch_domain_containing"/>
    <property type="match status" value="1"/>
</dbReference>
<dbReference type="InterPro" id="IPR013785">
    <property type="entry name" value="Aldolase_TIM"/>
</dbReference>
<reference evidence="9" key="1">
    <citation type="submission" date="2022-07" db="EMBL/GenBank/DDBJ databases">
        <title>Enhanced cultured diversity of the mouse gut microbiota enables custom-made synthetic communities.</title>
        <authorList>
            <person name="Afrizal A."/>
        </authorList>
    </citation>
    <scope>NUCLEOTIDE SEQUENCE</scope>
    <source>
        <strain evidence="9">DSM 29482</strain>
    </source>
</reference>
<dbReference type="InterPro" id="IPR023867">
    <property type="entry name" value="Sulphatase_maturase_rSAM"/>
</dbReference>
<keyword evidence="10" id="KW-1185">Reference proteome</keyword>
<dbReference type="SFLD" id="SFLDG01384">
    <property type="entry name" value="thioether_bond_formation_requi"/>
    <property type="match status" value="1"/>
</dbReference>
<evidence type="ECO:0000256" key="2">
    <source>
        <dbReference type="ARBA" id="ARBA00022485"/>
    </source>
</evidence>
<dbReference type="Pfam" id="PF04055">
    <property type="entry name" value="Radical_SAM"/>
    <property type="match status" value="1"/>
</dbReference>
<dbReference type="AlphaFoldDB" id="A0A9X2MDT3"/>
<dbReference type="InterPro" id="IPR007197">
    <property type="entry name" value="rSAM"/>
</dbReference>
<keyword evidence="5" id="KW-0408">Iron</keyword>
<dbReference type="Proteomes" id="UP001142078">
    <property type="component" value="Unassembled WGS sequence"/>
</dbReference>
<dbReference type="EMBL" id="JANJZL010000002">
    <property type="protein sequence ID" value="MCR2043147.1"/>
    <property type="molecule type" value="Genomic_DNA"/>
</dbReference>
<name>A0A9X2MDT3_9FIRM</name>
<dbReference type="RefSeq" id="WP_257490131.1">
    <property type="nucleotide sequence ID" value="NZ_JANJZL010000002.1"/>
</dbReference>
<evidence type="ECO:0000256" key="7">
    <source>
        <dbReference type="ARBA" id="ARBA00023601"/>
    </source>
</evidence>
<evidence type="ECO:0000259" key="8">
    <source>
        <dbReference type="PROSITE" id="PS51918"/>
    </source>
</evidence>
<dbReference type="PROSITE" id="PS01305">
    <property type="entry name" value="MOAA_NIFB_PQQE"/>
    <property type="match status" value="1"/>
</dbReference>
<sequence length="341" mass="39130">MKFTIFVTSKCNLRCRYCYEGTEKSNIDMTTEISDKVIEFIKYKLKEDSEKKPLNIIFHGGEPLINFELIKYISGSILQKIKDREVIFSMTTNGTIMTEEIIEYVKEYIDSLSISIDGTLKSHDMNRKFANGEGSYKTVIYNARKLLSGGIDLRARMTFNSQNVRELYEGVKIMADLGFRYIVPAIDYYDELWDEAKVEVLREQVNRVSEIKNKYPNTHISLVERDMICKKKGDCFGGVNGYSIDPKGNLYPCAFCVGNDEFILGNIYSTEKLDDNLPKLYEISQIKNQDCLGCSAYEYCDGVRCKFLNKVITGEYNVPPPILCAMKNILFRSNNILKGTF</sequence>
<feature type="domain" description="Radical SAM core" evidence="8">
    <location>
        <begin position="1"/>
        <end position="225"/>
    </location>
</feature>
<dbReference type="GO" id="GO:0051539">
    <property type="term" value="F:4 iron, 4 sulfur cluster binding"/>
    <property type="evidence" value="ECO:0007669"/>
    <property type="project" value="UniProtKB-KW"/>
</dbReference>
<protein>
    <submittedName>
        <fullName evidence="9">Radical SAM protein</fullName>
    </submittedName>
</protein>
<gene>
    <name evidence="9" type="ORF">NSA23_03350</name>
</gene>
<dbReference type="Gene3D" id="3.20.20.70">
    <property type="entry name" value="Aldolase class I"/>
    <property type="match status" value="1"/>
</dbReference>
<dbReference type="SFLD" id="SFLDS00029">
    <property type="entry name" value="Radical_SAM"/>
    <property type="match status" value="1"/>
</dbReference>
<dbReference type="InterPro" id="IPR000385">
    <property type="entry name" value="MoaA_NifB_PqqE_Fe-S-bd_CS"/>
</dbReference>
<comment type="similarity">
    <text evidence="7">Belongs to the radical SAM superfamily. Anaerobic sulfatase-maturating enzyme family.</text>
</comment>
<dbReference type="InterPro" id="IPR023885">
    <property type="entry name" value="4Fe4S-binding_SPASM_dom"/>
</dbReference>
<dbReference type="CDD" id="cd01335">
    <property type="entry name" value="Radical_SAM"/>
    <property type="match status" value="1"/>
</dbReference>
<evidence type="ECO:0000256" key="4">
    <source>
        <dbReference type="ARBA" id="ARBA00022723"/>
    </source>
</evidence>
<keyword evidence="4" id="KW-0479">Metal-binding</keyword>
<dbReference type="GO" id="GO:0046872">
    <property type="term" value="F:metal ion binding"/>
    <property type="evidence" value="ECO:0007669"/>
    <property type="project" value="UniProtKB-KW"/>
</dbReference>
<evidence type="ECO:0000256" key="6">
    <source>
        <dbReference type="ARBA" id="ARBA00023014"/>
    </source>
</evidence>
<keyword evidence="2" id="KW-0004">4Fe-4S</keyword>
<dbReference type="SFLD" id="SFLDG01386">
    <property type="entry name" value="main_SPASM_domain-containing"/>
    <property type="match status" value="1"/>
</dbReference>
<dbReference type="NCBIfam" id="TIGR04085">
    <property type="entry name" value="rSAM_more_4Fe4S"/>
    <property type="match status" value="1"/>
</dbReference>
<organism evidence="9 10">
    <name type="scientific">Anaerosalibacter massiliensis</name>
    <dbReference type="NCBI Taxonomy" id="1347392"/>
    <lineage>
        <taxon>Bacteria</taxon>
        <taxon>Bacillati</taxon>
        <taxon>Bacillota</taxon>
        <taxon>Tissierellia</taxon>
        <taxon>Tissierellales</taxon>
        <taxon>Sporanaerobacteraceae</taxon>
        <taxon>Anaerosalibacter</taxon>
    </lineage>
</organism>
<comment type="caution">
    <text evidence="9">The sequence shown here is derived from an EMBL/GenBank/DDBJ whole genome shotgun (WGS) entry which is preliminary data.</text>
</comment>
<evidence type="ECO:0000256" key="3">
    <source>
        <dbReference type="ARBA" id="ARBA00022691"/>
    </source>
</evidence>
<proteinExistence type="inferred from homology"/>
<dbReference type="InterPro" id="IPR058240">
    <property type="entry name" value="rSAM_sf"/>
</dbReference>
<dbReference type="GO" id="GO:0016491">
    <property type="term" value="F:oxidoreductase activity"/>
    <property type="evidence" value="ECO:0007669"/>
    <property type="project" value="InterPro"/>
</dbReference>
<evidence type="ECO:0000313" key="10">
    <source>
        <dbReference type="Proteomes" id="UP001142078"/>
    </source>
</evidence>
<keyword evidence="6" id="KW-0411">Iron-sulfur</keyword>
<evidence type="ECO:0000313" key="9">
    <source>
        <dbReference type="EMBL" id="MCR2043147.1"/>
    </source>
</evidence>